<evidence type="ECO:0008006" key="5">
    <source>
        <dbReference type="Google" id="ProtNLM"/>
    </source>
</evidence>
<accession>A0A8G1R2P2</accession>
<evidence type="ECO:0000313" key="4">
    <source>
        <dbReference type="Proteomes" id="UP000249526"/>
    </source>
</evidence>
<feature type="signal peptide" evidence="2">
    <location>
        <begin position="1"/>
        <end position="19"/>
    </location>
</feature>
<gene>
    <name evidence="3" type="ORF">BO85DRAFT_294701</name>
</gene>
<keyword evidence="2" id="KW-0732">Signal</keyword>
<dbReference type="Proteomes" id="UP000249526">
    <property type="component" value="Unassembled WGS sequence"/>
</dbReference>
<protein>
    <recommendedName>
        <fullName evidence="5">Secreted protein</fullName>
    </recommendedName>
</protein>
<evidence type="ECO:0000256" key="2">
    <source>
        <dbReference type="SAM" id="SignalP"/>
    </source>
</evidence>
<dbReference type="EMBL" id="KZ825061">
    <property type="protein sequence ID" value="RAH58067.1"/>
    <property type="molecule type" value="Genomic_DNA"/>
</dbReference>
<reference evidence="3 4" key="1">
    <citation type="submission" date="2018-02" db="EMBL/GenBank/DDBJ databases">
        <title>The genomes of Aspergillus section Nigri reveals drivers in fungal speciation.</title>
        <authorList>
            <consortium name="DOE Joint Genome Institute"/>
            <person name="Vesth T.C."/>
            <person name="Nybo J."/>
            <person name="Theobald S."/>
            <person name="Brandl J."/>
            <person name="Frisvad J.C."/>
            <person name="Nielsen K.F."/>
            <person name="Lyhne E.K."/>
            <person name="Kogle M.E."/>
            <person name="Kuo A."/>
            <person name="Riley R."/>
            <person name="Clum A."/>
            <person name="Nolan M."/>
            <person name="Lipzen A."/>
            <person name="Salamov A."/>
            <person name="Henrissat B."/>
            <person name="Wiebenga A."/>
            <person name="De vries R.P."/>
            <person name="Grigoriev I.V."/>
            <person name="Mortensen U.H."/>
            <person name="Andersen M.R."/>
            <person name="Baker S.E."/>
        </authorList>
    </citation>
    <scope>NUCLEOTIDE SEQUENCE [LARGE SCALE GENOMIC DNA]</scope>
    <source>
        <strain evidence="3 4">CBS 112811</strain>
    </source>
</reference>
<evidence type="ECO:0000313" key="3">
    <source>
        <dbReference type="EMBL" id="RAH58067.1"/>
    </source>
</evidence>
<feature type="chain" id="PRO_5034998106" description="Secreted protein" evidence="2">
    <location>
        <begin position="20"/>
        <end position="165"/>
    </location>
</feature>
<evidence type="ECO:0000256" key="1">
    <source>
        <dbReference type="SAM" id="MobiDB-lite"/>
    </source>
</evidence>
<proteinExistence type="predicted"/>
<organism evidence="3 4">
    <name type="scientific">Aspergillus piperis CBS 112811</name>
    <dbReference type="NCBI Taxonomy" id="1448313"/>
    <lineage>
        <taxon>Eukaryota</taxon>
        <taxon>Fungi</taxon>
        <taxon>Dikarya</taxon>
        <taxon>Ascomycota</taxon>
        <taxon>Pezizomycotina</taxon>
        <taxon>Eurotiomycetes</taxon>
        <taxon>Eurotiomycetidae</taxon>
        <taxon>Eurotiales</taxon>
        <taxon>Aspergillaceae</taxon>
        <taxon>Aspergillus</taxon>
        <taxon>Aspergillus subgen. Circumdati</taxon>
    </lineage>
</organism>
<name>A0A8G1R2P2_9EURO</name>
<dbReference type="AlphaFoldDB" id="A0A8G1R2P2"/>
<feature type="compositionally biased region" description="Basic and acidic residues" evidence="1">
    <location>
        <begin position="140"/>
        <end position="165"/>
    </location>
</feature>
<feature type="region of interest" description="Disordered" evidence="1">
    <location>
        <begin position="125"/>
        <end position="165"/>
    </location>
</feature>
<keyword evidence="4" id="KW-1185">Reference proteome</keyword>
<dbReference type="RefSeq" id="XP_025515989.1">
    <property type="nucleotide sequence ID" value="XM_025655291.1"/>
</dbReference>
<feature type="compositionally biased region" description="Basic and acidic residues" evidence="1">
    <location>
        <begin position="66"/>
        <end position="76"/>
    </location>
</feature>
<sequence length="165" mass="18403">MYLLFFFLGLLYYSVGCRSAGYVQVRCALSWDLPLRDVTRAPGGRDKGHHRPKVGDAAAMAHGGGRRGEKRGGERRFRSLPLPFRALSRRSPEARSGLGSHHDWFTRRIHTMYESVSVCSSGVSLLQGRPTRSQPNRKKQAGEKKVDKGKIPRGVGKERKEGSPD</sequence>
<feature type="region of interest" description="Disordered" evidence="1">
    <location>
        <begin position="41"/>
        <end position="76"/>
    </location>
</feature>
<dbReference type="GeneID" id="37158693"/>